<dbReference type="GO" id="GO:0050797">
    <property type="term" value="F:thymidylate synthase (FAD) activity"/>
    <property type="evidence" value="ECO:0007669"/>
    <property type="project" value="UniProtKB-EC"/>
</dbReference>
<keyword evidence="1" id="KW-0808">Transferase</keyword>
<dbReference type="GO" id="GO:0050660">
    <property type="term" value="F:flavin adenine dinucleotide binding"/>
    <property type="evidence" value="ECO:0007669"/>
    <property type="project" value="InterPro"/>
</dbReference>
<protein>
    <submittedName>
        <fullName evidence="1">Thymidylate synthase ThyX</fullName>
        <ecNumber evidence="1">2.1.1.148</ecNumber>
    </submittedName>
</protein>
<dbReference type="GO" id="GO:0032259">
    <property type="term" value="P:methylation"/>
    <property type="evidence" value="ECO:0007669"/>
    <property type="project" value="UniProtKB-KW"/>
</dbReference>
<dbReference type="GO" id="GO:0004799">
    <property type="term" value="F:thymidylate synthase activity"/>
    <property type="evidence" value="ECO:0007669"/>
    <property type="project" value="TreeGrafter"/>
</dbReference>
<dbReference type="PANTHER" id="PTHR34934">
    <property type="entry name" value="FLAVIN-DEPENDENT THYMIDYLATE SYNTHASE"/>
    <property type="match status" value="1"/>
</dbReference>
<dbReference type="EC" id="2.1.1.148" evidence="1"/>
<dbReference type="PANTHER" id="PTHR34934:SF1">
    <property type="entry name" value="FLAVIN-DEPENDENT THYMIDYLATE SYNTHASE"/>
    <property type="match status" value="1"/>
</dbReference>
<reference evidence="1" key="1">
    <citation type="submission" date="2019-08" db="EMBL/GenBank/DDBJ databases">
        <authorList>
            <person name="Kucharzyk K."/>
            <person name="Murdoch R.W."/>
            <person name="Higgins S."/>
            <person name="Loffler F."/>
        </authorList>
    </citation>
    <scope>NUCLEOTIDE SEQUENCE</scope>
</reference>
<dbReference type="CDD" id="cd20175">
    <property type="entry name" value="ThyX"/>
    <property type="match status" value="1"/>
</dbReference>
<evidence type="ECO:0000313" key="1">
    <source>
        <dbReference type="EMBL" id="MPM70650.1"/>
    </source>
</evidence>
<dbReference type="SUPFAM" id="SSF69796">
    <property type="entry name" value="Thymidylate synthase-complementing protein Thy1"/>
    <property type="match status" value="1"/>
</dbReference>
<dbReference type="Gene3D" id="3.30.1360.170">
    <property type="match status" value="2"/>
</dbReference>
<keyword evidence="1" id="KW-0489">Methyltransferase</keyword>
<name>A0A645BYS3_9ZZZZ</name>
<dbReference type="InterPro" id="IPR036098">
    <property type="entry name" value="Thymidylate_synthase_ThyX_sf"/>
</dbReference>
<organism evidence="1">
    <name type="scientific">bioreactor metagenome</name>
    <dbReference type="NCBI Taxonomy" id="1076179"/>
    <lineage>
        <taxon>unclassified sequences</taxon>
        <taxon>metagenomes</taxon>
        <taxon>ecological metagenomes</taxon>
    </lineage>
</organism>
<dbReference type="EMBL" id="VSSQ01023599">
    <property type="protein sequence ID" value="MPM70650.1"/>
    <property type="molecule type" value="Genomic_DNA"/>
</dbReference>
<comment type="caution">
    <text evidence="1">The sequence shown here is derived from an EMBL/GenBank/DDBJ whole genome shotgun (WGS) entry which is preliminary data.</text>
</comment>
<dbReference type="GO" id="GO:0070402">
    <property type="term" value="F:NADPH binding"/>
    <property type="evidence" value="ECO:0007669"/>
    <property type="project" value="TreeGrafter"/>
</dbReference>
<dbReference type="Pfam" id="PF02511">
    <property type="entry name" value="Thy1"/>
    <property type="match status" value="2"/>
</dbReference>
<gene>
    <name evidence="1" type="primary">thyX_19</name>
    <name evidence="1" type="ORF">SDC9_117605</name>
</gene>
<dbReference type="AlphaFoldDB" id="A0A645BYS3"/>
<dbReference type="PROSITE" id="PS51331">
    <property type="entry name" value="THYX"/>
    <property type="match status" value="1"/>
</dbReference>
<dbReference type="InterPro" id="IPR003669">
    <property type="entry name" value="Thymidylate_synthase_ThyX"/>
</dbReference>
<dbReference type="GO" id="GO:0006231">
    <property type="term" value="P:dTMP biosynthetic process"/>
    <property type="evidence" value="ECO:0007669"/>
    <property type="project" value="InterPro"/>
</dbReference>
<proteinExistence type="predicted"/>
<accession>A0A645BYS3</accession>
<sequence>MRILYPEVRLIDDINPFIKIEKIGRVCYKSSSAFTEETANLFFKNLVARKHYAVLEHANFIFEVSEKVYHLLFGCKYFNYSVEEFENKPKRFIISGNLRAINEFGREILLRALHNIDPNLVYSCGFILKDNLSMVSKDVDCKIINIDDIPDIQETAYKTHKYFSFDLICDRGVSHELVRHRPSSFAQESTRYCSYLKEKFGGEISIILPSDYDNWNNEQKDRYLDLMKQSEETYLYLLQTGILPQNARSVLPTCLKTEIVITTNALEYEHIFNLRLRGITGSPHPDMKIIMEKAYEIYCGKSKF</sequence>